<dbReference type="EMBL" id="CACRXK020009148">
    <property type="protein sequence ID" value="CAB4016515.1"/>
    <property type="molecule type" value="Genomic_DNA"/>
</dbReference>
<dbReference type="AlphaFoldDB" id="A0A6S7IC62"/>
<dbReference type="SUPFAM" id="SSF56672">
    <property type="entry name" value="DNA/RNA polymerases"/>
    <property type="match status" value="1"/>
</dbReference>
<reference evidence="1" key="1">
    <citation type="submission" date="2020-04" db="EMBL/GenBank/DDBJ databases">
        <authorList>
            <person name="Alioto T."/>
            <person name="Alioto T."/>
            <person name="Gomez Garrido J."/>
        </authorList>
    </citation>
    <scope>NUCLEOTIDE SEQUENCE</scope>
    <source>
        <strain evidence="1">A484AB</strain>
    </source>
</reference>
<dbReference type="InterPro" id="IPR043128">
    <property type="entry name" value="Rev_trsase/Diguanyl_cyclase"/>
</dbReference>
<keyword evidence="2" id="KW-1185">Reference proteome</keyword>
<dbReference type="PANTHER" id="PTHR37984">
    <property type="entry name" value="PROTEIN CBG26694"/>
    <property type="match status" value="1"/>
</dbReference>
<dbReference type="FunFam" id="3.30.70.270:FF:000063">
    <property type="entry name" value="Zinc knuckle domaincontaining protein"/>
    <property type="match status" value="1"/>
</dbReference>
<dbReference type="OrthoDB" id="2286242at2759"/>
<sequence length="148" mass="17440">MSNYNWHKKLDEESSYLCASTHHSVDTISVANTEDHDIALEKVLHRARERNIKFNKKKIQLRVTEMKYLGNIVSAKGFTPDPEKIKAIVEMPLPRSKQYLQRLLGMVNYLSQYIPNMSEITAPQRTLLKKDIQWSWHNQYQKALERIK</sequence>
<dbReference type="InterPro" id="IPR050951">
    <property type="entry name" value="Retrovirus_Pol_polyprotein"/>
</dbReference>
<dbReference type="Gene3D" id="3.30.70.270">
    <property type="match status" value="2"/>
</dbReference>
<organism evidence="1 2">
    <name type="scientific">Paramuricea clavata</name>
    <name type="common">Red gorgonian</name>
    <name type="synonym">Violescent sea-whip</name>
    <dbReference type="NCBI Taxonomy" id="317549"/>
    <lineage>
        <taxon>Eukaryota</taxon>
        <taxon>Metazoa</taxon>
        <taxon>Cnidaria</taxon>
        <taxon>Anthozoa</taxon>
        <taxon>Octocorallia</taxon>
        <taxon>Malacalcyonacea</taxon>
        <taxon>Plexauridae</taxon>
        <taxon>Paramuricea</taxon>
    </lineage>
</organism>
<protein>
    <submittedName>
        <fullName evidence="1">Uncharacterized protein</fullName>
    </submittedName>
</protein>
<gene>
    <name evidence="1" type="ORF">PACLA_8A079169</name>
</gene>
<evidence type="ECO:0000313" key="2">
    <source>
        <dbReference type="Proteomes" id="UP001152795"/>
    </source>
</evidence>
<dbReference type="InterPro" id="IPR043502">
    <property type="entry name" value="DNA/RNA_pol_sf"/>
</dbReference>
<name>A0A6S7IC62_PARCT</name>
<accession>A0A6S7IC62</accession>
<dbReference type="PANTHER" id="PTHR37984:SF7">
    <property type="entry name" value="INTEGRASE CATALYTIC DOMAIN-CONTAINING PROTEIN"/>
    <property type="match status" value="1"/>
</dbReference>
<evidence type="ECO:0000313" key="1">
    <source>
        <dbReference type="EMBL" id="CAB4016515.1"/>
    </source>
</evidence>
<dbReference type="Proteomes" id="UP001152795">
    <property type="component" value="Unassembled WGS sequence"/>
</dbReference>
<comment type="caution">
    <text evidence="1">The sequence shown here is derived from an EMBL/GenBank/DDBJ whole genome shotgun (WGS) entry which is preliminary data.</text>
</comment>
<proteinExistence type="predicted"/>